<keyword evidence="6" id="KW-1185">Reference proteome</keyword>
<dbReference type="GO" id="GO:0005506">
    <property type="term" value="F:iron ion binding"/>
    <property type="evidence" value="ECO:0007669"/>
    <property type="project" value="InterPro"/>
</dbReference>
<keyword evidence="2" id="KW-0479">Metal-binding</keyword>
<dbReference type="GO" id="GO:0005737">
    <property type="term" value="C:cytoplasm"/>
    <property type="evidence" value="ECO:0007669"/>
    <property type="project" value="TreeGrafter"/>
</dbReference>
<dbReference type="GO" id="GO:0006082">
    <property type="term" value="P:organic acid metabolic process"/>
    <property type="evidence" value="ECO:0007669"/>
    <property type="project" value="TreeGrafter"/>
</dbReference>
<dbReference type="InterPro" id="IPR050182">
    <property type="entry name" value="Cytochrome_P450_fam2"/>
</dbReference>
<comment type="similarity">
    <text evidence="1">Belongs to the cytochrome P450 family.</text>
</comment>
<dbReference type="InterPro" id="IPR001128">
    <property type="entry name" value="Cyt_P450"/>
</dbReference>
<dbReference type="AlphaFoldDB" id="A0A5N5SL43"/>
<feature type="non-terminal residue" evidence="5">
    <location>
        <position position="144"/>
    </location>
</feature>
<dbReference type="PANTHER" id="PTHR24300:SF403">
    <property type="entry name" value="CYTOCHROME P450 306A1"/>
    <property type="match status" value="1"/>
</dbReference>
<comment type="caution">
    <text evidence="5">The sequence shown here is derived from an EMBL/GenBank/DDBJ whole genome shotgun (WGS) entry which is preliminary data.</text>
</comment>
<accession>A0A5N5SL43</accession>
<dbReference type="Proteomes" id="UP000326759">
    <property type="component" value="Unassembled WGS sequence"/>
</dbReference>
<dbReference type="GO" id="GO:0008395">
    <property type="term" value="F:steroid hydroxylase activity"/>
    <property type="evidence" value="ECO:0007669"/>
    <property type="project" value="TreeGrafter"/>
</dbReference>
<dbReference type="InterPro" id="IPR036396">
    <property type="entry name" value="Cyt_P450_sf"/>
</dbReference>
<sequence length="144" mass="16610">MYFFFLLLNQPSSQGLPRGPQGLPLVGNLFDLWNKEPMKYYSKQAEKYGSIYSIQLGNERVVVLSSVYWLKKCFTYKGIAFSGRPKGILLYYITNGKGIVMSDDDLNIQARRVLLQSFKHFGFGKNKIELYIDGELQSFMKNIK</sequence>
<dbReference type="PRINTS" id="PR00463">
    <property type="entry name" value="EP450I"/>
</dbReference>
<evidence type="ECO:0000256" key="3">
    <source>
        <dbReference type="ARBA" id="ARBA00023004"/>
    </source>
</evidence>
<dbReference type="Gene3D" id="1.10.630.10">
    <property type="entry name" value="Cytochrome P450"/>
    <property type="match status" value="1"/>
</dbReference>
<evidence type="ECO:0000313" key="6">
    <source>
        <dbReference type="Proteomes" id="UP000326759"/>
    </source>
</evidence>
<keyword evidence="4" id="KW-0503">Monooxygenase</keyword>
<dbReference type="GO" id="GO:0016712">
    <property type="term" value="F:oxidoreductase activity, acting on paired donors, with incorporation or reduction of molecular oxygen, reduced flavin or flavoprotein as one donor, and incorporation of one atom of oxygen"/>
    <property type="evidence" value="ECO:0007669"/>
    <property type="project" value="TreeGrafter"/>
</dbReference>
<evidence type="ECO:0000256" key="4">
    <source>
        <dbReference type="ARBA" id="ARBA00023033"/>
    </source>
</evidence>
<gene>
    <name evidence="5" type="primary">cyp2m1</name>
    <name evidence="5" type="ORF">Anas_06051</name>
</gene>
<evidence type="ECO:0000313" key="5">
    <source>
        <dbReference type="EMBL" id="KAB7494805.1"/>
    </source>
</evidence>
<dbReference type="OrthoDB" id="1055148at2759"/>
<evidence type="ECO:0000256" key="1">
    <source>
        <dbReference type="ARBA" id="ARBA00010617"/>
    </source>
</evidence>
<organism evidence="5 6">
    <name type="scientific">Armadillidium nasatum</name>
    <dbReference type="NCBI Taxonomy" id="96803"/>
    <lineage>
        <taxon>Eukaryota</taxon>
        <taxon>Metazoa</taxon>
        <taxon>Ecdysozoa</taxon>
        <taxon>Arthropoda</taxon>
        <taxon>Crustacea</taxon>
        <taxon>Multicrustacea</taxon>
        <taxon>Malacostraca</taxon>
        <taxon>Eumalacostraca</taxon>
        <taxon>Peracarida</taxon>
        <taxon>Isopoda</taxon>
        <taxon>Oniscidea</taxon>
        <taxon>Crinocheta</taxon>
        <taxon>Armadillidiidae</taxon>
        <taxon>Armadillidium</taxon>
    </lineage>
</organism>
<dbReference type="InterPro" id="IPR002401">
    <property type="entry name" value="Cyt_P450_E_grp-I"/>
</dbReference>
<dbReference type="SUPFAM" id="SSF48264">
    <property type="entry name" value="Cytochrome P450"/>
    <property type="match status" value="1"/>
</dbReference>
<evidence type="ECO:0000256" key="2">
    <source>
        <dbReference type="ARBA" id="ARBA00022723"/>
    </source>
</evidence>
<dbReference type="GO" id="GO:0020037">
    <property type="term" value="F:heme binding"/>
    <property type="evidence" value="ECO:0007669"/>
    <property type="project" value="InterPro"/>
</dbReference>
<reference evidence="5 6" key="1">
    <citation type="journal article" date="2019" name="PLoS Biol.">
        <title>Sex chromosomes control vertical transmission of feminizing Wolbachia symbionts in an isopod.</title>
        <authorList>
            <person name="Becking T."/>
            <person name="Chebbi M.A."/>
            <person name="Giraud I."/>
            <person name="Moumen B."/>
            <person name="Laverre T."/>
            <person name="Caubet Y."/>
            <person name="Peccoud J."/>
            <person name="Gilbert C."/>
            <person name="Cordaux R."/>
        </authorList>
    </citation>
    <scope>NUCLEOTIDE SEQUENCE [LARGE SCALE GENOMIC DNA]</scope>
    <source>
        <strain evidence="5">ANa2</strain>
        <tissue evidence="5">Whole body excluding digestive tract and cuticle</tissue>
    </source>
</reference>
<name>A0A5N5SL43_9CRUS</name>
<proteinExistence type="inferred from homology"/>
<dbReference type="GO" id="GO:0006805">
    <property type="term" value="P:xenobiotic metabolic process"/>
    <property type="evidence" value="ECO:0007669"/>
    <property type="project" value="TreeGrafter"/>
</dbReference>
<dbReference type="Pfam" id="PF00067">
    <property type="entry name" value="p450"/>
    <property type="match status" value="1"/>
</dbReference>
<keyword evidence="4" id="KW-0560">Oxidoreductase</keyword>
<keyword evidence="3" id="KW-0408">Iron</keyword>
<dbReference type="PANTHER" id="PTHR24300">
    <property type="entry name" value="CYTOCHROME P450 508A4-RELATED"/>
    <property type="match status" value="1"/>
</dbReference>
<protein>
    <submittedName>
        <fullName evidence="5">Cytochrome P450 2M1</fullName>
    </submittedName>
</protein>
<dbReference type="EMBL" id="SEYY01023540">
    <property type="protein sequence ID" value="KAB7494805.1"/>
    <property type="molecule type" value="Genomic_DNA"/>
</dbReference>